<sequence>MAGLQDTSVLITGAGPTGLTLANLLTRMDIPFLVIDKNAHPSRESKAFAVQARSLEIFDQLGIAEKAVDLGSIKLMLSFLSKGKKAVTFNLEGLVPNETPFPYLLILAQNKTEQLMAEALSKHNQEVLWEHELTQLEEQKDGVNAYIRAPSGEEKKLRFNYVIGCDGAGSTVRREGGFSFEGKTFSPTFYLSDSEIDWQLSHDSIYFSFAPGYISGFFPFSEKHKYRIFNFMNDAVRKEEDEKLTEKDMQRIVDANPHVKVNLKNTDWLSVFKIHARHSRTFSKGRLFLAGDAAHVHSPAGGQGMNTGIQDAYNLAWKLALVLKGQATPHLLDTYHEERHVIAQNLIHTTDRFFQFLIQRGPFMNTFRLHIFPAAFNAVVKVKWLRKRAFRRISQIAIKYRFSSLSKQDASDGFSSKAPQAGDRAPYVQVISNGKQCSIYSLFSLRSFTLLLATPRPEFSAVQDVCYHLTHRVQLPVQVQVIRTYSENKAFARAYGVKKEAIFIIRPDGHIGFRTSSLNTEAIEEYFTKILKA</sequence>
<name>A0A3D8LF05_9BACT</name>
<dbReference type="Gene3D" id="3.50.50.60">
    <property type="entry name" value="FAD/NAD(P)-binding domain"/>
    <property type="match status" value="1"/>
</dbReference>
<dbReference type="InterPro" id="IPR050641">
    <property type="entry name" value="RIFMO-like"/>
</dbReference>
<organism evidence="6 7">
    <name type="scientific">Pontibacter diazotrophicus</name>
    <dbReference type="NCBI Taxonomy" id="1400979"/>
    <lineage>
        <taxon>Bacteria</taxon>
        <taxon>Pseudomonadati</taxon>
        <taxon>Bacteroidota</taxon>
        <taxon>Cytophagia</taxon>
        <taxon>Cytophagales</taxon>
        <taxon>Hymenobacteraceae</taxon>
        <taxon>Pontibacter</taxon>
    </lineage>
</organism>
<gene>
    <name evidence="6" type="ORF">DXT99_06275</name>
</gene>
<feature type="domain" description="FAD-binding" evidence="5">
    <location>
        <begin position="6"/>
        <end position="348"/>
    </location>
</feature>
<evidence type="ECO:0000313" key="7">
    <source>
        <dbReference type="Proteomes" id="UP000256708"/>
    </source>
</evidence>
<protein>
    <recommendedName>
        <fullName evidence="5">FAD-binding domain-containing protein</fullName>
    </recommendedName>
</protein>
<keyword evidence="3" id="KW-0285">Flavoprotein</keyword>
<dbReference type="GO" id="GO:0071949">
    <property type="term" value="F:FAD binding"/>
    <property type="evidence" value="ECO:0007669"/>
    <property type="project" value="InterPro"/>
</dbReference>
<dbReference type="GO" id="GO:0016709">
    <property type="term" value="F:oxidoreductase activity, acting on paired donors, with incorporation or reduction of molecular oxygen, NAD(P)H as one donor, and incorporation of one atom of oxygen"/>
    <property type="evidence" value="ECO:0007669"/>
    <property type="project" value="UniProtKB-ARBA"/>
</dbReference>
<comment type="caution">
    <text evidence="6">The sequence shown here is derived from an EMBL/GenBank/DDBJ whole genome shotgun (WGS) entry which is preliminary data.</text>
</comment>
<proteinExistence type="inferred from homology"/>
<comment type="cofactor">
    <cofactor evidence="1">
        <name>FAD</name>
        <dbReference type="ChEBI" id="CHEBI:57692"/>
    </cofactor>
</comment>
<reference evidence="7" key="1">
    <citation type="submission" date="2018-08" db="EMBL/GenBank/DDBJ databases">
        <authorList>
            <person name="Liu Z.-W."/>
            <person name="Du Z.-J."/>
        </authorList>
    </citation>
    <scope>NUCLEOTIDE SEQUENCE [LARGE SCALE GENOMIC DNA]</scope>
    <source>
        <strain evidence="7">H4X</strain>
    </source>
</reference>
<evidence type="ECO:0000256" key="2">
    <source>
        <dbReference type="ARBA" id="ARBA00007801"/>
    </source>
</evidence>
<dbReference type="EMBL" id="QRGR01000006">
    <property type="protein sequence ID" value="RDV15977.1"/>
    <property type="molecule type" value="Genomic_DNA"/>
</dbReference>
<evidence type="ECO:0000256" key="4">
    <source>
        <dbReference type="ARBA" id="ARBA00022827"/>
    </source>
</evidence>
<evidence type="ECO:0000256" key="1">
    <source>
        <dbReference type="ARBA" id="ARBA00001974"/>
    </source>
</evidence>
<evidence type="ECO:0000313" key="6">
    <source>
        <dbReference type="EMBL" id="RDV15977.1"/>
    </source>
</evidence>
<evidence type="ECO:0000256" key="3">
    <source>
        <dbReference type="ARBA" id="ARBA00022630"/>
    </source>
</evidence>
<evidence type="ECO:0000259" key="5">
    <source>
        <dbReference type="Pfam" id="PF01494"/>
    </source>
</evidence>
<dbReference type="InterPro" id="IPR036249">
    <property type="entry name" value="Thioredoxin-like_sf"/>
</dbReference>
<dbReference type="PANTHER" id="PTHR43004:SF19">
    <property type="entry name" value="BINDING MONOOXYGENASE, PUTATIVE (JCVI)-RELATED"/>
    <property type="match status" value="1"/>
</dbReference>
<dbReference type="InterPro" id="IPR036188">
    <property type="entry name" value="FAD/NAD-bd_sf"/>
</dbReference>
<dbReference type="InterPro" id="IPR002938">
    <property type="entry name" value="FAD-bd"/>
</dbReference>
<comment type="similarity">
    <text evidence="2">Belongs to the PheA/TfdB FAD monooxygenase family.</text>
</comment>
<dbReference type="Gene3D" id="3.30.70.2450">
    <property type="match status" value="1"/>
</dbReference>
<dbReference type="SUPFAM" id="SSF51905">
    <property type="entry name" value="FAD/NAD(P)-binding domain"/>
    <property type="match status" value="1"/>
</dbReference>
<dbReference type="SUPFAM" id="SSF52833">
    <property type="entry name" value="Thioredoxin-like"/>
    <property type="match status" value="1"/>
</dbReference>
<dbReference type="PRINTS" id="PR00420">
    <property type="entry name" value="RNGMNOXGNASE"/>
</dbReference>
<dbReference type="Proteomes" id="UP000256708">
    <property type="component" value="Unassembled WGS sequence"/>
</dbReference>
<dbReference type="PANTHER" id="PTHR43004">
    <property type="entry name" value="TRK SYSTEM POTASSIUM UPTAKE PROTEIN"/>
    <property type="match status" value="1"/>
</dbReference>
<dbReference type="RefSeq" id="WP_115564690.1">
    <property type="nucleotide sequence ID" value="NZ_QRGR01000006.1"/>
</dbReference>
<dbReference type="Gene3D" id="3.40.30.120">
    <property type="match status" value="1"/>
</dbReference>
<dbReference type="OrthoDB" id="9766816at2"/>
<dbReference type="Pfam" id="PF01494">
    <property type="entry name" value="FAD_binding_3"/>
    <property type="match status" value="1"/>
</dbReference>
<keyword evidence="7" id="KW-1185">Reference proteome</keyword>
<accession>A0A3D8LF05</accession>
<dbReference type="AlphaFoldDB" id="A0A3D8LF05"/>
<keyword evidence="4" id="KW-0274">FAD</keyword>